<dbReference type="Proteomes" id="UP000308528">
    <property type="component" value="Unassembled WGS sequence"/>
</dbReference>
<feature type="coiled-coil region" evidence="3">
    <location>
        <begin position="60"/>
        <end position="129"/>
    </location>
</feature>
<dbReference type="GO" id="GO:0005829">
    <property type="term" value="C:cytosol"/>
    <property type="evidence" value="ECO:0007669"/>
    <property type="project" value="TreeGrafter"/>
</dbReference>
<evidence type="ECO:0000313" key="6">
    <source>
        <dbReference type="Proteomes" id="UP000308528"/>
    </source>
</evidence>
<dbReference type="AlphaFoldDB" id="A0A4S4NLT6"/>
<organism evidence="5 6">
    <name type="scientific">Neolewinella litorea</name>
    <dbReference type="NCBI Taxonomy" id="2562452"/>
    <lineage>
        <taxon>Bacteria</taxon>
        <taxon>Pseudomonadati</taxon>
        <taxon>Bacteroidota</taxon>
        <taxon>Saprospiria</taxon>
        <taxon>Saprospirales</taxon>
        <taxon>Lewinellaceae</taxon>
        <taxon>Neolewinella</taxon>
    </lineage>
</organism>
<keyword evidence="6" id="KW-1185">Reference proteome</keyword>
<evidence type="ECO:0000256" key="4">
    <source>
        <dbReference type="SAM" id="SignalP"/>
    </source>
</evidence>
<name>A0A4S4NLT6_9BACT</name>
<dbReference type="InterPro" id="IPR024930">
    <property type="entry name" value="Skp_dom_sf"/>
</dbReference>
<gene>
    <name evidence="5" type="ORF">E4021_09975</name>
</gene>
<sequence length="199" mass="22282">MTDVARILLCAVLVLPLFTFFGCDQGADTPAGSETRASAPAPGSGLNIVFVKVDSLQAGYTQVADELGRLEENFMKAQENHQARVQSLEQEVSKLQNQMQQGLLAPNRVQAEQQRIARKEQEILQQREMALSSIQEDQMRIQQQFSERVKAVLEELQAENNYDYILNQGQNSAVLITNDAYDITPMVLERLNAVQDSLQ</sequence>
<keyword evidence="3" id="KW-0175">Coiled coil</keyword>
<feature type="chain" id="PRO_5020318048" evidence="4">
    <location>
        <begin position="27"/>
        <end position="199"/>
    </location>
</feature>
<comment type="caution">
    <text evidence="5">The sequence shown here is derived from an EMBL/GenBank/DDBJ whole genome shotgun (WGS) entry which is preliminary data.</text>
</comment>
<feature type="signal peptide" evidence="4">
    <location>
        <begin position="1"/>
        <end position="26"/>
    </location>
</feature>
<evidence type="ECO:0000313" key="5">
    <source>
        <dbReference type="EMBL" id="THH39925.1"/>
    </source>
</evidence>
<evidence type="ECO:0000256" key="1">
    <source>
        <dbReference type="ARBA" id="ARBA00009091"/>
    </source>
</evidence>
<accession>A0A4S4NLT6</accession>
<dbReference type="EMBL" id="SRSF01000003">
    <property type="protein sequence ID" value="THH39925.1"/>
    <property type="molecule type" value="Genomic_DNA"/>
</dbReference>
<keyword evidence="2 4" id="KW-0732">Signal</keyword>
<dbReference type="OrthoDB" id="1493259at2"/>
<dbReference type="SMART" id="SM00935">
    <property type="entry name" value="OmpH"/>
    <property type="match status" value="1"/>
</dbReference>
<dbReference type="Pfam" id="PF03938">
    <property type="entry name" value="OmpH"/>
    <property type="match status" value="1"/>
</dbReference>
<protein>
    <submittedName>
        <fullName evidence="5">OmpH family outer membrane protein</fullName>
    </submittedName>
</protein>
<dbReference type="GO" id="GO:0050821">
    <property type="term" value="P:protein stabilization"/>
    <property type="evidence" value="ECO:0007669"/>
    <property type="project" value="TreeGrafter"/>
</dbReference>
<dbReference type="GO" id="GO:0051082">
    <property type="term" value="F:unfolded protein binding"/>
    <property type="evidence" value="ECO:0007669"/>
    <property type="project" value="InterPro"/>
</dbReference>
<evidence type="ECO:0000256" key="3">
    <source>
        <dbReference type="SAM" id="Coils"/>
    </source>
</evidence>
<dbReference type="SUPFAM" id="SSF111384">
    <property type="entry name" value="OmpH-like"/>
    <property type="match status" value="1"/>
</dbReference>
<proteinExistence type="inferred from homology"/>
<comment type="similarity">
    <text evidence="1">Belongs to the Skp family.</text>
</comment>
<evidence type="ECO:0000256" key="2">
    <source>
        <dbReference type="ARBA" id="ARBA00022729"/>
    </source>
</evidence>
<dbReference type="InterPro" id="IPR005632">
    <property type="entry name" value="Chaperone_Skp"/>
</dbReference>
<dbReference type="Gene3D" id="3.30.910.20">
    <property type="entry name" value="Skp domain"/>
    <property type="match status" value="1"/>
</dbReference>
<reference evidence="5 6" key="1">
    <citation type="submission" date="2019-04" db="EMBL/GenBank/DDBJ databases">
        <title>Lewinella litorea sp. nov., isolated from a marine sand.</title>
        <authorList>
            <person name="Yoon J.-H."/>
        </authorList>
    </citation>
    <scope>NUCLEOTIDE SEQUENCE [LARGE SCALE GENOMIC DNA]</scope>
    <source>
        <strain evidence="5 6">HSMS-39</strain>
    </source>
</reference>
<dbReference type="PROSITE" id="PS51257">
    <property type="entry name" value="PROKAR_LIPOPROTEIN"/>
    <property type="match status" value="1"/>
</dbReference>
<dbReference type="PANTHER" id="PTHR35089:SF1">
    <property type="entry name" value="CHAPERONE PROTEIN SKP"/>
    <property type="match status" value="1"/>
</dbReference>
<dbReference type="PANTHER" id="PTHR35089">
    <property type="entry name" value="CHAPERONE PROTEIN SKP"/>
    <property type="match status" value="1"/>
</dbReference>